<keyword evidence="11 14" id="KW-0863">Zinc-finger</keyword>
<evidence type="ECO:0000256" key="14">
    <source>
        <dbReference type="PROSITE-ProRule" id="PRU00175"/>
    </source>
</evidence>
<keyword evidence="8 15" id="KW-0808">Transferase</keyword>
<proteinExistence type="inferred from homology"/>
<feature type="domain" description="RING-type" evidence="16">
    <location>
        <begin position="1433"/>
        <end position="1479"/>
    </location>
</feature>
<dbReference type="PANTHER" id="PTHR12389:SF0">
    <property type="entry name" value="E3 UBIQUITIN-PROTEIN LIGASE LISTERIN"/>
    <property type="match status" value="1"/>
</dbReference>
<evidence type="ECO:0000256" key="11">
    <source>
        <dbReference type="ARBA" id="ARBA00022771"/>
    </source>
</evidence>
<keyword evidence="9 15" id="KW-0479">Metal-binding</keyword>
<dbReference type="InterPro" id="IPR054478">
    <property type="entry name" value="LTN1_UBC"/>
</dbReference>
<evidence type="ECO:0000256" key="3">
    <source>
        <dbReference type="ARBA" id="ARBA00004906"/>
    </source>
</evidence>
<dbReference type="PANTHER" id="PTHR12389">
    <property type="entry name" value="ZINC FINGER PROTEIN 294"/>
    <property type="match status" value="1"/>
</dbReference>
<evidence type="ECO:0000256" key="7">
    <source>
        <dbReference type="ARBA" id="ARBA00022490"/>
    </source>
</evidence>
<dbReference type="InterPro" id="IPR001841">
    <property type="entry name" value="Znf_RING"/>
</dbReference>
<evidence type="ECO:0000256" key="8">
    <source>
        <dbReference type="ARBA" id="ARBA00022679"/>
    </source>
</evidence>
<gene>
    <name evidence="17" type="ORF">LODBEIA_P10380</name>
</gene>
<dbReference type="EMBL" id="OZ022405">
    <property type="protein sequence ID" value="CAK9436480.1"/>
    <property type="molecule type" value="Genomic_DNA"/>
</dbReference>
<comment type="pathway">
    <text evidence="3 15">Protein modification; protein ubiquitination.</text>
</comment>
<evidence type="ECO:0000256" key="12">
    <source>
        <dbReference type="ARBA" id="ARBA00022786"/>
    </source>
</evidence>
<dbReference type="InterPro" id="IPR039795">
    <property type="entry name" value="LTN1/Rkr1"/>
</dbReference>
<dbReference type="CDD" id="cd16491">
    <property type="entry name" value="RING-CH-C4HC3_LTN1"/>
    <property type="match status" value="1"/>
</dbReference>
<comment type="function">
    <text evidence="15">E3 ubiquitin-protein ligase. Component of the ribosome quality control complex (RQC), a ribosome-associated complex that mediates ubiquitination and extraction of incompletely synthesized nascent chains for proteasomal degradation.</text>
</comment>
<keyword evidence="10" id="KW-0677">Repeat</keyword>
<evidence type="ECO:0000313" key="18">
    <source>
        <dbReference type="Proteomes" id="UP001497383"/>
    </source>
</evidence>
<dbReference type="Gene3D" id="3.30.40.10">
    <property type="entry name" value="Zinc/RING finger domain, C3HC4 (zinc finger)"/>
    <property type="match status" value="1"/>
</dbReference>
<keyword evidence="7" id="KW-0963">Cytoplasm</keyword>
<dbReference type="Pfam" id="PF23009">
    <property type="entry name" value="UBC_like"/>
    <property type="match status" value="1"/>
</dbReference>
<sequence>MSGDDAEFTGNLGYNGLDSSLNYFTYPPDISTIANSDLAVIFKSLTKKDPKTKEKSLNDLLAKLKESSESLDENSVICWIKLYPKLAIDNAKVVRALAHQIQGSFLKNLGGKGFSKYLKSSMPTWLMGVYDSDKTVSSSAYNSLLENFQGDSAKLEKAWHLFQDPILNLVGSVIVVEQPETLTDPRYTNESEIQLKYDRVLSNSIALLLKVINEDASPGLIEKILLSETIWSKLNSCLKGETMNLNLFRSILTLVLALFSENRNNPAMPENVAKQEALYKLVSKSILKVKFSDKVQPIIYSSVVWPFWKALVELTSFGCRNGYKKNLWNYSSKAAKKLCEYVQLGACDSELSYYELVTSLLSIIKTHNIDVVDFSDSESLEFYVNTLLAQFKRVREAFKPACFDAVMQTTELFDVKNQSLFNEILETAMQGYSTYRIQTNKEKFLNVLKESRSLEQLKGAATVLEKQVESKLSTCDEKKITAYFEFLQALGFSSSIKNIVSFVIQEYEDEDKGEDGERIGIPPVTKVISVYLDFATALPSKVEMFISRLPQVVGQDPSGNSVLLLRKIKKKALLKDNDETAKKLINESFANLELNQPSMIDTFIKRLDIEIDKDSYPQIYAYVCDTSSGDVDAEQIEKILKAGDGAIMQNMISNLSANNHGAFIDSVTRLQKIDAVANLGIEKVIASAWQNVDTSKRFLISLRTHDKEIYEQSMLQYLSSCTLHTNLDGLVDLVKEGPIPYDLLRDSLKSIINQLNPFEIAISNSLASAVYLVSPGTGSFKVEGVVLAKFIVSLSKKKKNTDEANWQALVSTACEYVSDFLFTQKLSGADEAVLFDIISNQTTEPSSSSSSSSTTTTTLEKIAESLTSTDDRESIFFQSRGDDLFAFYAARCLAKLVESACETTSESSFENNINVNYQQLSKQPLQFIAFITGINNFLASPKLDRIRNYVFSELLAIKKDEDILSKGLKWVTMLLPFLNFESKSDLFPGIKLSMVLNQMNDWFDSSIAYDVEFIAIRVQVVRFLGALASNQQQSLPDAYFELTDRLIDENLEMAGDRLDLAYYTLKFYHSMLKSESPIARQDHSKLLEFFVNFQHFDTQVLSLVEQVLERAMLESKFSIPELLPYENALFKILANTRSETALRLSAFYLSQILEHNKQEFVIEFALSKEEGKKATMPPLLTDIASEFKVDDDIDILRYLLTWFLIAIFFKDVTVTIRNDYLNELVSTKNLQTFLYYVFDHVEMNQQFLSTLSVDSIADNVSSAQEFEQLATDFKLLALFIYFRCLQYCGFQVQMWYREIRDKQLQMKVERITTKYLSPTLIKAILEEVENDKGKIQGKEDNLSIKVNRVSNEIKTTYIVDEQKLEMVIKVPRLYPLENVVIEGPARVGVKENKWKAWLLASQKIISLSNGSIIDAIELFCKNINLNFSGFEECAICYSILHQDLSLPSKTCQTCNNKFHAACLYKWFKSSGNSTCPLCRTAFNFKYRN</sequence>
<dbReference type="Proteomes" id="UP001497383">
    <property type="component" value="Chromosome 1"/>
</dbReference>
<evidence type="ECO:0000256" key="10">
    <source>
        <dbReference type="ARBA" id="ARBA00022737"/>
    </source>
</evidence>
<dbReference type="InterPro" id="IPR054476">
    <property type="entry name" value="Ltn1_N"/>
</dbReference>
<dbReference type="GeneID" id="92206234"/>
<evidence type="ECO:0000256" key="6">
    <source>
        <dbReference type="ARBA" id="ARBA00017157"/>
    </source>
</evidence>
<evidence type="ECO:0000256" key="4">
    <source>
        <dbReference type="ARBA" id="ARBA00007997"/>
    </source>
</evidence>
<dbReference type="EC" id="2.3.2.27" evidence="5 15"/>
<reference evidence="17 18" key="1">
    <citation type="submission" date="2024-03" db="EMBL/GenBank/DDBJ databases">
        <authorList>
            <person name="Brejova B."/>
        </authorList>
    </citation>
    <scope>NUCLEOTIDE SEQUENCE [LARGE SCALE GENOMIC DNA]</scope>
    <source>
        <strain evidence="17 18">CBS 14171</strain>
    </source>
</reference>
<dbReference type="Pfam" id="PF22999">
    <property type="entry name" value="LTN1_E3_ligase_6th"/>
    <property type="match status" value="1"/>
</dbReference>
<dbReference type="SMART" id="SM01197">
    <property type="entry name" value="FANCL_C"/>
    <property type="match status" value="1"/>
</dbReference>
<organism evidence="17 18">
    <name type="scientific">Lodderomyces beijingensis</name>
    <dbReference type="NCBI Taxonomy" id="1775926"/>
    <lineage>
        <taxon>Eukaryota</taxon>
        <taxon>Fungi</taxon>
        <taxon>Dikarya</taxon>
        <taxon>Ascomycota</taxon>
        <taxon>Saccharomycotina</taxon>
        <taxon>Pichiomycetes</taxon>
        <taxon>Debaryomycetaceae</taxon>
        <taxon>Candida/Lodderomyces clade</taxon>
        <taxon>Lodderomyces</taxon>
    </lineage>
</organism>
<protein>
    <recommendedName>
        <fullName evidence="6 15">E3 ubiquitin-protein ligase listerin</fullName>
        <ecNumber evidence="5 15">2.3.2.27</ecNumber>
    </recommendedName>
    <alternativeName>
        <fullName evidence="15">RING-type E3 ubiquitin transferase listerin</fullName>
    </alternativeName>
</protein>
<dbReference type="InterPro" id="IPR013083">
    <property type="entry name" value="Znf_RING/FYVE/PHD"/>
</dbReference>
<dbReference type="InterPro" id="IPR039804">
    <property type="entry name" value="RING-CH-C4HC3_LTN1"/>
</dbReference>
<dbReference type="Gene3D" id="1.25.10.10">
    <property type="entry name" value="Leucine-rich Repeat Variant"/>
    <property type="match status" value="1"/>
</dbReference>
<evidence type="ECO:0000256" key="1">
    <source>
        <dbReference type="ARBA" id="ARBA00000900"/>
    </source>
</evidence>
<dbReference type="InterPro" id="IPR011989">
    <property type="entry name" value="ARM-like"/>
</dbReference>
<dbReference type="Pfam" id="PF13639">
    <property type="entry name" value="zf-RING_2"/>
    <property type="match status" value="1"/>
</dbReference>
<keyword evidence="18" id="KW-1185">Reference proteome</keyword>
<dbReference type="SMART" id="SM00744">
    <property type="entry name" value="RINGv"/>
    <property type="match status" value="1"/>
</dbReference>
<keyword evidence="13 15" id="KW-0862">Zinc</keyword>
<evidence type="ECO:0000259" key="16">
    <source>
        <dbReference type="PROSITE" id="PS50089"/>
    </source>
</evidence>
<comment type="subcellular location">
    <subcellularLocation>
        <location evidence="2">Cytoplasm</location>
        <location evidence="2">Cytosol</location>
    </subcellularLocation>
</comment>
<evidence type="ECO:0000256" key="13">
    <source>
        <dbReference type="ARBA" id="ARBA00022833"/>
    </source>
</evidence>
<evidence type="ECO:0000256" key="5">
    <source>
        <dbReference type="ARBA" id="ARBA00012483"/>
    </source>
</evidence>
<dbReference type="InterPro" id="IPR011016">
    <property type="entry name" value="Znf_RING-CH"/>
</dbReference>
<accession>A0ABP0ZG47</accession>
<comment type="catalytic activity">
    <reaction evidence="1 15">
        <text>S-ubiquitinyl-[E2 ubiquitin-conjugating enzyme]-L-cysteine + [acceptor protein]-L-lysine = [E2 ubiquitin-conjugating enzyme]-L-cysteine + N(6)-ubiquitinyl-[acceptor protein]-L-lysine.</text>
        <dbReference type="EC" id="2.3.2.27"/>
    </reaction>
</comment>
<dbReference type="Pfam" id="PF22958">
    <property type="entry name" value="Ltn1_1st"/>
    <property type="match status" value="1"/>
</dbReference>
<name>A0ABP0ZG47_9ASCO</name>
<dbReference type="PROSITE" id="PS50089">
    <property type="entry name" value="ZF_RING_2"/>
    <property type="match status" value="1"/>
</dbReference>
<dbReference type="RefSeq" id="XP_066827976.1">
    <property type="nucleotide sequence ID" value="XM_066970882.1"/>
</dbReference>
<evidence type="ECO:0000256" key="2">
    <source>
        <dbReference type="ARBA" id="ARBA00004514"/>
    </source>
</evidence>
<dbReference type="SUPFAM" id="SSF57850">
    <property type="entry name" value="RING/U-box"/>
    <property type="match status" value="1"/>
</dbReference>
<comment type="subunit">
    <text evidence="15">Component of the ribosome quality control complex (RQC).</text>
</comment>
<keyword evidence="12 15" id="KW-0833">Ubl conjugation pathway</keyword>
<evidence type="ECO:0000256" key="15">
    <source>
        <dbReference type="RuleBase" id="RU367090"/>
    </source>
</evidence>
<evidence type="ECO:0000313" key="17">
    <source>
        <dbReference type="EMBL" id="CAK9436480.1"/>
    </source>
</evidence>
<dbReference type="InterPro" id="IPR054477">
    <property type="entry name" value="LTN1_E3_ligase_6th"/>
</dbReference>
<comment type="similarity">
    <text evidence="4 15">Belongs to the LTN1 family.</text>
</comment>
<evidence type="ECO:0000256" key="9">
    <source>
        <dbReference type="ARBA" id="ARBA00022723"/>
    </source>
</evidence>